<evidence type="ECO:0000256" key="5">
    <source>
        <dbReference type="ARBA" id="ARBA00022725"/>
    </source>
</evidence>
<comment type="caution">
    <text evidence="11">The sequence shown here is derived from an EMBL/GenBank/DDBJ whole genome shotgun (WGS) entry which is preliminary data.</text>
</comment>
<keyword evidence="2" id="KW-1003">Cell membrane</keyword>
<keyword evidence="3 10" id="KW-0716">Sensory transduction</keyword>
<feature type="transmembrane region" description="Helical" evidence="10">
    <location>
        <begin position="261"/>
        <end position="280"/>
    </location>
</feature>
<keyword evidence="4 10" id="KW-0812">Transmembrane</keyword>
<feature type="transmembrane region" description="Helical" evidence="10">
    <location>
        <begin position="292"/>
        <end position="311"/>
    </location>
</feature>
<comment type="subcellular location">
    <subcellularLocation>
        <location evidence="1 10">Cell membrane</location>
        <topology evidence="1 10">Multi-pass membrane protein</topology>
    </subcellularLocation>
</comment>
<feature type="transmembrane region" description="Helical" evidence="10">
    <location>
        <begin position="59"/>
        <end position="79"/>
    </location>
</feature>
<dbReference type="GO" id="GO:0005886">
    <property type="term" value="C:plasma membrane"/>
    <property type="evidence" value="ECO:0007669"/>
    <property type="project" value="UniProtKB-SubCell"/>
</dbReference>
<comment type="similarity">
    <text evidence="10">Belongs to the insect chemoreceptor superfamily. Heteromeric odorant receptor channel (TC 1.A.69) family.</text>
</comment>
<dbReference type="EMBL" id="SGBU01000040">
    <property type="protein sequence ID" value="KAF3054374.1"/>
    <property type="molecule type" value="Genomic_DNA"/>
</dbReference>
<evidence type="ECO:0000256" key="8">
    <source>
        <dbReference type="ARBA" id="ARBA00023170"/>
    </source>
</evidence>
<organism evidence="11 12">
    <name type="scientific">Nylanderia fulva</name>
    <dbReference type="NCBI Taxonomy" id="613905"/>
    <lineage>
        <taxon>Eukaryota</taxon>
        <taxon>Metazoa</taxon>
        <taxon>Ecdysozoa</taxon>
        <taxon>Arthropoda</taxon>
        <taxon>Hexapoda</taxon>
        <taxon>Insecta</taxon>
        <taxon>Pterygota</taxon>
        <taxon>Neoptera</taxon>
        <taxon>Endopterygota</taxon>
        <taxon>Hymenoptera</taxon>
        <taxon>Apocrita</taxon>
        <taxon>Aculeata</taxon>
        <taxon>Formicoidea</taxon>
        <taxon>Formicidae</taxon>
        <taxon>Formicinae</taxon>
        <taxon>Nylanderia</taxon>
    </lineage>
</organism>
<dbReference type="PANTHER" id="PTHR21137:SF35">
    <property type="entry name" value="ODORANT RECEPTOR 19A-RELATED"/>
    <property type="match status" value="1"/>
</dbReference>
<evidence type="ECO:0000313" key="11">
    <source>
        <dbReference type="EMBL" id="KAF3054374.1"/>
    </source>
</evidence>
<keyword evidence="12" id="KW-1185">Reference proteome</keyword>
<reference evidence="11 12" key="1">
    <citation type="submission" date="2019-08" db="EMBL/GenBank/DDBJ databases">
        <title>High quality draft denovo assembly of Nylanderia fulva.</title>
        <authorList>
            <person name="Vargo E.L."/>
            <person name="Tarone A.M."/>
            <person name="Konganti K.R."/>
        </authorList>
    </citation>
    <scope>NUCLEOTIDE SEQUENCE [LARGE SCALE GENOMIC DNA]</scope>
    <source>
        <strain evidence="11">TAMU-Nful-2015</strain>
        <tissue evidence="11">Whole body</tissue>
    </source>
</reference>
<keyword evidence="8 10" id="KW-0675">Receptor</keyword>
<keyword evidence="6 10" id="KW-1133">Transmembrane helix</keyword>
<gene>
    <name evidence="11" type="primary">Or-313</name>
    <name evidence="11" type="synonym">Nful_v1.0-Or-313</name>
    <name evidence="11" type="ORF">NFUL_NFUL000292</name>
</gene>
<proteinExistence type="inferred from homology"/>
<protein>
    <recommendedName>
        <fullName evidence="10">Odorant receptor</fullName>
    </recommendedName>
</protein>
<dbReference type="GO" id="GO:0007165">
    <property type="term" value="P:signal transduction"/>
    <property type="evidence" value="ECO:0007669"/>
    <property type="project" value="UniProtKB-KW"/>
</dbReference>
<dbReference type="GO" id="GO:0005549">
    <property type="term" value="F:odorant binding"/>
    <property type="evidence" value="ECO:0007669"/>
    <property type="project" value="InterPro"/>
</dbReference>
<dbReference type="GO" id="GO:0004984">
    <property type="term" value="F:olfactory receptor activity"/>
    <property type="evidence" value="ECO:0007669"/>
    <property type="project" value="InterPro"/>
</dbReference>
<evidence type="ECO:0000256" key="4">
    <source>
        <dbReference type="ARBA" id="ARBA00022692"/>
    </source>
</evidence>
<dbReference type="Proteomes" id="UP000479987">
    <property type="component" value="Unassembled WGS sequence"/>
</dbReference>
<dbReference type="AlphaFoldDB" id="A0A6G1LQ57"/>
<evidence type="ECO:0000256" key="2">
    <source>
        <dbReference type="ARBA" id="ARBA00022475"/>
    </source>
</evidence>
<feature type="transmembrane region" description="Helical" evidence="10">
    <location>
        <begin position="118"/>
        <end position="146"/>
    </location>
</feature>
<feature type="transmembrane region" description="Helical" evidence="10">
    <location>
        <begin position="167"/>
        <end position="188"/>
    </location>
</feature>
<evidence type="ECO:0000256" key="6">
    <source>
        <dbReference type="ARBA" id="ARBA00022989"/>
    </source>
</evidence>
<dbReference type="InterPro" id="IPR004117">
    <property type="entry name" value="7tm6_olfct_rcpt"/>
</dbReference>
<evidence type="ECO:0000313" key="12">
    <source>
        <dbReference type="Proteomes" id="UP000479987"/>
    </source>
</evidence>
<evidence type="ECO:0000256" key="7">
    <source>
        <dbReference type="ARBA" id="ARBA00023136"/>
    </source>
</evidence>
<sequence>MELVQYYTLNRNLLSSLGLWPYDNFKVRQLRFILTLFIMVSFISSQLMKLFVSEYDLDLFIQIIPFNMIFITLVIKYITVYMREFQDRLQNNWNALIDNQEIEIIRKQAIIGKLFTQFLTIFACSALFVSFIIQYISILLDVIIPLNESRPRELLFPVEYFIDQQKYFPILTILTGIGFIVSSMSALATESFSFVNALHAFGLFKVASYRMKHILLSQTNFQICTTKQYIISRHRIIAAVDFHRRAIEYSELLKRSFGPMYLMYFVVLVSSTSINLFNLLRALMSNRILHVFKSLIFIFIYILSVTLANYAGQKFIDYDTLVYQTICNMKWYDAPLKIQKLIFFLIQKTTKCYKVDAGGMFNPCFEGLATVFSMTISYFLVFPP</sequence>
<keyword evidence="9 10" id="KW-0807">Transducer</keyword>
<feature type="transmembrane region" description="Helical" evidence="10">
    <location>
        <begin position="30"/>
        <end position="52"/>
    </location>
</feature>
<keyword evidence="7 10" id="KW-0472">Membrane</keyword>
<name>A0A6G1LQ57_9HYME</name>
<evidence type="ECO:0000256" key="9">
    <source>
        <dbReference type="ARBA" id="ARBA00023224"/>
    </source>
</evidence>
<dbReference type="PANTHER" id="PTHR21137">
    <property type="entry name" value="ODORANT RECEPTOR"/>
    <property type="match status" value="1"/>
</dbReference>
<accession>A0A6G1LQ57</accession>
<evidence type="ECO:0000256" key="3">
    <source>
        <dbReference type="ARBA" id="ARBA00022606"/>
    </source>
</evidence>
<keyword evidence="5 10" id="KW-0552">Olfaction</keyword>
<evidence type="ECO:0000256" key="10">
    <source>
        <dbReference type="RuleBase" id="RU351113"/>
    </source>
</evidence>
<feature type="transmembrane region" description="Helical" evidence="10">
    <location>
        <begin position="360"/>
        <end position="381"/>
    </location>
</feature>
<dbReference type="Pfam" id="PF02949">
    <property type="entry name" value="7tm_6"/>
    <property type="match status" value="1"/>
</dbReference>
<evidence type="ECO:0000256" key="1">
    <source>
        <dbReference type="ARBA" id="ARBA00004651"/>
    </source>
</evidence>